<dbReference type="InterPro" id="IPR012967">
    <property type="entry name" value="COMT_dimerisation"/>
</dbReference>
<keyword evidence="1" id="KW-0489">Methyltransferase</keyword>
<protein>
    <submittedName>
        <fullName evidence="7">Hydroxyneurosporene-O-methyltransferase</fullName>
    </submittedName>
</protein>
<proteinExistence type="predicted"/>
<sequence length="348" mass="37447">MSESNAAGAADAFALSQLMFPTTAVCISVAARHGLADVLAEGSLSVGQLAERTGTDEVQLGKVLRLLAEEGVFREVGPDVFANSRLSHLLRKGFPRSQHAMATLVGEPWLWNSWSKLSEGLASGRPGFELAHGMALWAYLAGDAAAGVVFNDAMRDFSEALSDLVASSYPAFTDSGVVADLGGGTGTYLRAILRTYPSVERGVLADLPAVIEQAETSPELAELLASGRLGLHGGDFFDVVPSGVDVYVVKQVMHSWDDDSIIRLLRRCRETSPEATFVAAEFVRDTKASRFVKNFDLIMTITMNGNIRTEAQYATVFEKGGYELTSVLPTDTAFSLVEARPRPYARFA</sequence>
<gene>
    <name evidence="7" type="ORF">Atai01_62930</name>
</gene>
<feature type="active site" description="Proton acceptor" evidence="4">
    <location>
        <position position="254"/>
    </location>
</feature>
<dbReference type="InterPro" id="IPR001077">
    <property type="entry name" value="COMT_C"/>
</dbReference>
<dbReference type="Proteomes" id="UP001165136">
    <property type="component" value="Unassembled WGS sequence"/>
</dbReference>
<dbReference type="PANTHER" id="PTHR43712:SF2">
    <property type="entry name" value="O-METHYLTRANSFERASE CICE"/>
    <property type="match status" value="1"/>
</dbReference>
<dbReference type="GO" id="GO:0008171">
    <property type="term" value="F:O-methyltransferase activity"/>
    <property type="evidence" value="ECO:0007669"/>
    <property type="project" value="InterPro"/>
</dbReference>
<keyword evidence="3" id="KW-0949">S-adenosyl-L-methionine</keyword>
<dbReference type="Pfam" id="PF00891">
    <property type="entry name" value="Methyltransf_2"/>
    <property type="match status" value="1"/>
</dbReference>
<evidence type="ECO:0000256" key="1">
    <source>
        <dbReference type="ARBA" id="ARBA00022603"/>
    </source>
</evidence>
<dbReference type="Gene3D" id="1.10.10.10">
    <property type="entry name" value="Winged helix-like DNA-binding domain superfamily/Winged helix DNA-binding domain"/>
    <property type="match status" value="1"/>
</dbReference>
<dbReference type="InterPro" id="IPR036390">
    <property type="entry name" value="WH_DNA-bd_sf"/>
</dbReference>
<dbReference type="PROSITE" id="PS51683">
    <property type="entry name" value="SAM_OMT_II"/>
    <property type="match status" value="1"/>
</dbReference>
<dbReference type="GO" id="GO:0046983">
    <property type="term" value="F:protein dimerization activity"/>
    <property type="evidence" value="ECO:0007669"/>
    <property type="project" value="InterPro"/>
</dbReference>
<keyword evidence="2" id="KW-0808">Transferase</keyword>
<dbReference type="PIRSF" id="PIRSF005739">
    <property type="entry name" value="O-mtase"/>
    <property type="match status" value="1"/>
</dbReference>
<evidence type="ECO:0000259" key="5">
    <source>
        <dbReference type="Pfam" id="PF00891"/>
    </source>
</evidence>
<dbReference type="AlphaFoldDB" id="A0A9W6R5X5"/>
<dbReference type="InterPro" id="IPR036388">
    <property type="entry name" value="WH-like_DNA-bd_sf"/>
</dbReference>
<evidence type="ECO:0000256" key="3">
    <source>
        <dbReference type="ARBA" id="ARBA00022691"/>
    </source>
</evidence>
<feature type="domain" description="O-methyltransferase dimerisation" evidence="6">
    <location>
        <begin position="26"/>
        <end position="90"/>
    </location>
</feature>
<dbReference type="PANTHER" id="PTHR43712">
    <property type="entry name" value="PUTATIVE (AFU_ORTHOLOGUE AFUA_4G14580)-RELATED"/>
    <property type="match status" value="1"/>
</dbReference>
<dbReference type="SUPFAM" id="SSF53335">
    <property type="entry name" value="S-adenosyl-L-methionine-dependent methyltransferases"/>
    <property type="match status" value="1"/>
</dbReference>
<evidence type="ECO:0000256" key="4">
    <source>
        <dbReference type="PIRSR" id="PIRSR005739-1"/>
    </source>
</evidence>
<evidence type="ECO:0000259" key="6">
    <source>
        <dbReference type="Pfam" id="PF08100"/>
    </source>
</evidence>
<dbReference type="InterPro" id="IPR029063">
    <property type="entry name" value="SAM-dependent_MTases_sf"/>
</dbReference>
<organism evidence="7 8">
    <name type="scientific">Amycolatopsis taiwanensis</name>
    <dbReference type="NCBI Taxonomy" id="342230"/>
    <lineage>
        <taxon>Bacteria</taxon>
        <taxon>Bacillati</taxon>
        <taxon>Actinomycetota</taxon>
        <taxon>Actinomycetes</taxon>
        <taxon>Pseudonocardiales</taxon>
        <taxon>Pseudonocardiaceae</taxon>
        <taxon>Amycolatopsis</taxon>
    </lineage>
</organism>
<evidence type="ECO:0000313" key="8">
    <source>
        <dbReference type="Proteomes" id="UP001165136"/>
    </source>
</evidence>
<dbReference type="Pfam" id="PF08100">
    <property type="entry name" value="Dimerisation"/>
    <property type="match status" value="1"/>
</dbReference>
<name>A0A9W6R5X5_9PSEU</name>
<dbReference type="RefSeq" id="WP_285489136.1">
    <property type="nucleotide sequence ID" value="NZ_BSTI01000017.1"/>
</dbReference>
<reference evidence="7" key="1">
    <citation type="submission" date="2023-03" db="EMBL/GenBank/DDBJ databases">
        <title>Amycolatopsis taiwanensis NBRC 103393.</title>
        <authorList>
            <person name="Ichikawa N."/>
            <person name="Sato H."/>
            <person name="Tonouchi N."/>
        </authorList>
    </citation>
    <scope>NUCLEOTIDE SEQUENCE</scope>
    <source>
        <strain evidence="7">NBRC 103393</strain>
    </source>
</reference>
<dbReference type="EMBL" id="BSTI01000017">
    <property type="protein sequence ID" value="GLY69674.1"/>
    <property type="molecule type" value="Genomic_DNA"/>
</dbReference>
<dbReference type="GO" id="GO:0032259">
    <property type="term" value="P:methylation"/>
    <property type="evidence" value="ECO:0007669"/>
    <property type="project" value="UniProtKB-KW"/>
</dbReference>
<keyword evidence="8" id="KW-1185">Reference proteome</keyword>
<dbReference type="SUPFAM" id="SSF46785">
    <property type="entry name" value="Winged helix' DNA-binding domain"/>
    <property type="match status" value="1"/>
</dbReference>
<comment type="caution">
    <text evidence="7">The sequence shown here is derived from an EMBL/GenBank/DDBJ whole genome shotgun (WGS) entry which is preliminary data.</text>
</comment>
<feature type="domain" description="O-methyltransferase C-terminal" evidence="5">
    <location>
        <begin position="114"/>
        <end position="322"/>
    </location>
</feature>
<evidence type="ECO:0000256" key="2">
    <source>
        <dbReference type="ARBA" id="ARBA00022679"/>
    </source>
</evidence>
<evidence type="ECO:0000313" key="7">
    <source>
        <dbReference type="EMBL" id="GLY69674.1"/>
    </source>
</evidence>
<accession>A0A9W6R5X5</accession>
<dbReference type="InterPro" id="IPR016461">
    <property type="entry name" value="COMT-like"/>
</dbReference>
<dbReference type="Gene3D" id="3.40.50.150">
    <property type="entry name" value="Vaccinia Virus protein VP39"/>
    <property type="match status" value="1"/>
</dbReference>